<evidence type="ECO:0000259" key="6">
    <source>
        <dbReference type="Pfam" id="PF00892"/>
    </source>
</evidence>
<dbReference type="InterPro" id="IPR037185">
    <property type="entry name" value="EmrE-like"/>
</dbReference>
<comment type="subcellular location">
    <subcellularLocation>
        <location evidence="1">Membrane</location>
        <topology evidence="1">Multi-pass membrane protein</topology>
    </subcellularLocation>
</comment>
<feature type="transmembrane region" description="Helical" evidence="5">
    <location>
        <begin position="112"/>
        <end position="133"/>
    </location>
</feature>
<feature type="transmembrane region" description="Helical" evidence="5">
    <location>
        <begin position="258"/>
        <end position="280"/>
    </location>
</feature>
<evidence type="ECO:0000256" key="5">
    <source>
        <dbReference type="SAM" id="Phobius"/>
    </source>
</evidence>
<gene>
    <name evidence="7" type="ORF">SAMN05444484_102335</name>
</gene>
<keyword evidence="2 5" id="KW-0812">Transmembrane</keyword>
<dbReference type="SUPFAM" id="SSF103481">
    <property type="entry name" value="Multidrug resistance efflux transporter EmrE"/>
    <property type="match status" value="2"/>
</dbReference>
<name>A0A1M7CX13_9FLAO</name>
<evidence type="ECO:0000256" key="4">
    <source>
        <dbReference type="ARBA" id="ARBA00023136"/>
    </source>
</evidence>
<feature type="transmembrane region" description="Helical" evidence="5">
    <location>
        <begin position="48"/>
        <end position="68"/>
    </location>
</feature>
<dbReference type="PANTHER" id="PTHR32322:SF14">
    <property type="entry name" value="PROTEIN PAGO"/>
    <property type="match status" value="1"/>
</dbReference>
<dbReference type="InterPro" id="IPR050638">
    <property type="entry name" value="AA-Vitamin_Transporters"/>
</dbReference>
<dbReference type="AlphaFoldDB" id="A0A1M7CX13"/>
<evidence type="ECO:0000313" key="7">
    <source>
        <dbReference type="EMBL" id="SHL71774.1"/>
    </source>
</evidence>
<sequence length="340" mass="37737">MIDTIKYFHVFNGGILRIIKIVFEIFAYQIKVKMRAKIQNAVSGKIDAIGLPILALCWVSFFWGTTWLASKEGVKHMPALQLATIRQVLGGVLYVGYFILKKEPWPKGKQWRTIIILAILNFVLSNGLSTWGVKYISSGLGAIISALFPIWIIIINFFNGQKIARMALMGILISFGGICIIFIDYITDFLKPDFQFGIILMTASTVSWAFGILETKKKAASFNPYFSLGLQMLISSVFLIGITEASGVNIPLSEIPSASWWAIIYLVLIGSVLTFIAFIYTLQHLPTEISSIYVYINPIVAMILGSFIFGETLTQAIVIGAAVTLAGIYLVNKAIRKNRV</sequence>
<feature type="transmembrane region" description="Helical" evidence="5">
    <location>
        <begin position="316"/>
        <end position="335"/>
    </location>
</feature>
<feature type="transmembrane region" description="Helical" evidence="5">
    <location>
        <begin position="6"/>
        <end position="27"/>
    </location>
</feature>
<feature type="domain" description="EamA" evidence="6">
    <location>
        <begin position="53"/>
        <end position="182"/>
    </location>
</feature>
<feature type="transmembrane region" description="Helical" evidence="5">
    <location>
        <begin position="193"/>
        <end position="213"/>
    </location>
</feature>
<dbReference type="EMBL" id="FRBT01000002">
    <property type="protein sequence ID" value="SHL71774.1"/>
    <property type="molecule type" value="Genomic_DNA"/>
</dbReference>
<keyword evidence="8" id="KW-1185">Reference proteome</keyword>
<reference evidence="8" key="1">
    <citation type="submission" date="2016-11" db="EMBL/GenBank/DDBJ databases">
        <authorList>
            <person name="Varghese N."/>
            <person name="Submissions S."/>
        </authorList>
    </citation>
    <scope>NUCLEOTIDE SEQUENCE [LARGE SCALE GENOMIC DNA]</scope>
    <source>
        <strain evidence="8">DSM 24724</strain>
    </source>
</reference>
<accession>A0A1M7CX13</accession>
<feature type="transmembrane region" description="Helical" evidence="5">
    <location>
        <begin position="80"/>
        <end position="100"/>
    </location>
</feature>
<organism evidence="7 8">
    <name type="scientific">Flavobacterium chilense</name>
    <dbReference type="NCBI Taxonomy" id="946677"/>
    <lineage>
        <taxon>Bacteria</taxon>
        <taxon>Pseudomonadati</taxon>
        <taxon>Bacteroidota</taxon>
        <taxon>Flavobacteriia</taxon>
        <taxon>Flavobacteriales</taxon>
        <taxon>Flavobacteriaceae</taxon>
        <taxon>Flavobacterium</taxon>
    </lineage>
</organism>
<evidence type="ECO:0000256" key="3">
    <source>
        <dbReference type="ARBA" id="ARBA00022989"/>
    </source>
</evidence>
<feature type="domain" description="EamA" evidence="6">
    <location>
        <begin position="196"/>
        <end position="332"/>
    </location>
</feature>
<dbReference type="GO" id="GO:0016020">
    <property type="term" value="C:membrane"/>
    <property type="evidence" value="ECO:0007669"/>
    <property type="project" value="UniProtKB-SubCell"/>
</dbReference>
<dbReference type="STRING" id="946677.SAMN05444484_102335"/>
<dbReference type="Gene3D" id="1.10.3730.20">
    <property type="match status" value="1"/>
</dbReference>
<dbReference type="InterPro" id="IPR000620">
    <property type="entry name" value="EamA_dom"/>
</dbReference>
<dbReference type="Pfam" id="PF00892">
    <property type="entry name" value="EamA"/>
    <property type="match status" value="2"/>
</dbReference>
<feature type="transmembrane region" description="Helical" evidence="5">
    <location>
        <begin position="139"/>
        <end position="159"/>
    </location>
</feature>
<evidence type="ECO:0000256" key="2">
    <source>
        <dbReference type="ARBA" id="ARBA00022692"/>
    </source>
</evidence>
<evidence type="ECO:0000256" key="1">
    <source>
        <dbReference type="ARBA" id="ARBA00004141"/>
    </source>
</evidence>
<protein>
    <submittedName>
        <fullName evidence="7">Permease of the drug/metabolite transporter (DMT) superfamily</fullName>
    </submittedName>
</protein>
<proteinExistence type="predicted"/>
<keyword evidence="4 5" id="KW-0472">Membrane</keyword>
<feature type="transmembrane region" description="Helical" evidence="5">
    <location>
        <begin position="225"/>
        <end position="246"/>
    </location>
</feature>
<feature type="transmembrane region" description="Helical" evidence="5">
    <location>
        <begin position="166"/>
        <end position="187"/>
    </location>
</feature>
<evidence type="ECO:0000313" key="8">
    <source>
        <dbReference type="Proteomes" id="UP000184028"/>
    </source>
</evidence>
<dbReference type="Proteomes" id="UP000184028">
    <property type="component" value="Unassembled WGS sequence"/>
</dbReference>
<keyword evidence="3 5" id="KW-1133">Transmembrane helix</keyword>
<dbReference type="PANTHER" id="PTHR32322">
    <property type="entry name" value="INNER MEMBRANE TRANSPORTER"/>
    <property type="match status" value="1"/>
</dbReference>
<feature type="transmembrane region" description="Helical" evidence="5">
    <location>
        <begin position="292"/>
        <end position="310"/>
    </location>
</feature>